<dbReference type="Proteomes" id="UP000039865">
    <property type="component" value="Unassembled WGS sequence"/>
</dbReference>
<evidence type="ECO:0000313" key="3">
    <source>
        <dbReference type="Proteomes" id="UP000039865"/>
    </source>
</evidence>
<keyword evidence="1" id="KW-0472">Membrane</keyword>
<keyword evidence="3" id="KW-1185">Reference proteome</keyword>
<proteinExistence type="predicted"/>
<evidence type="ECO:0000256" key="1">
    <source>
        <dbReference type="SAM" id="Phobius"/>
    </source>
</evidence>
<accession>A0A078A3B6</accession>
<dbReference type="InParanoid" id="A0A078A3B6"/>
<sequence length="210" mass="25259">MSLKQRQELADKLENPELYEPMNLYLEDTFKEYVKEKYFVENTEVLANPTIMQMLYALEWYDIPRSAYTELIEFHPYLTRGDDEKLFYIKWQHRVENFISFSLFSLITNRLLLNKTQIFQRRLFRLPGVLGVSGLLTYTFNVAILRPIFLNELEQMGLSEKYFFLDLNADLMKEDLEQFGFKIDAKHFDLQQTEMRMQEQELRNESGQTK</sequence>
<protein>
    <submittedName>
        <fullName evidence="2">Uncharacterized protein</fullName>
    </submittedName>
</protein>
<gene>
    <name evidence="2" type="primary">Contig7145.g7649</name>
    <name evidence="2" type="ORF">STYLEM_5623</name>
</gene>
<organism evidence="2 3">
    <name type="scientific">Stylonychia lemnae</name>
    <name type="common">Ciliate</name>
    <dbReference type="NCBI Taxonomy" id="5949"/>
    <lineage>
        <taxon>Eukaryota</taxon>
        <taxon>Sar</taxon>
        <taxon>Alveolata</taxon>
        <taxon>Ciliophora</taxon>
        <taxon>Intramacronucleata</taxon>
        <taxon>Spirotrichea</taxon>
        <taxon>Stichotrichia</taxon>
        <taxon>Sporadotrichida</taxon>
        <taxon>Oxytrichidae</taxon>
        <taxon>Stylonychinae</taxon>
        <taxon>Stylonychia</taxon>
    </lineage>
</organism>
<dbReference type="AlphaFoldDB" id="A0A078A3B6"/>
<keyword evidence="1" id="KW-0812">Transmembrane</keyword>
<feature type="transmembrane region" description="Helical" evidence="1">
    <location>
        <begin position="124"/>
        <end position="145"/>
    </location>
</feature>
<reference evidence="2 3" key="1">
    <citation type="submission" date="2014-06" db="EMBL/GenBank/DDBJ databases">
        <authorList>
            <person name="Swart Estienne"/>
        </authorList>
    </citation>
    <scope>NUCLEOTIDE SEQUENCE [LARGE SCALE GENOMIC DNA]</scope>
    <source>
        <strain evidence="2 3">130c</strain>
    </source>
</reference>
<keyword evidence="1" id="KW-1133">Transmembrane helix</keyword>
<dbReference type="EMBL" id="CCKQ01005429">
    <property type="protein sequence ID" value="CDW76662.1"/>
    <property type="molecule type" value="Genomic_DNA"/>
</dbReference>
<evidence type="ECO:0000313" key="2">
    <source>
        <dbReference type="EMBL" id="CDW76662.1"/>
    </source>
</evidence>
<name>A0A078A3B6_STYLE</name>